<evidence type="ECO:0000313" key="1">
    <source>
        <dbReference type="EMBL" id="GFY12761.1"/>
    </source>
</evidence>
<dbReference type="Proteomes" id="UP000887159">
    <property type="component" value="Unassembled WGS sequence"/>
</dbReference>
<comment type="caution">
    <text evidence="1">The sequence shown here is derived from an EMBL/GenBank/DDBJ whole genome shotgun (WGS) entry which is preliminary data.</text>
</comment>
<reference evidence="1" key="1">
    <citation type="submission" date="2020-08" db="EMBL/GenBank/DDBJ databases">
        <title>Multicomponent nature underlies the extraordinary mechanical properties of spider dragline silk.</title>
        <authorList>
            <person name="Kono N."/>
            <person name="Nakamura H."/>
            <person name="Mori M."/>
            <person name="Yoshida Y."/>
            <person name="Ohtoshi R."/>
            <person name="Malay A.D."/>
            <person name="Moran D.A.P."/>
            <person name="Tomita M."/>
            <person name="Numata K."/>
            <person name="Arakawa K."/>
        </authorList>
    </citation>
    <scope>NUCLEOTIDE SEQUENCE</scope>
</reference>
<sequence>MLVPYNCCTKQFEDYYISQTGNGLPYYAGQSFQKGYGIGGWFKRLFRTALPFLKSGAKSVGKEVLKTSTQIANDMLEGQSFPESARQRTNETGKKLIKKAIQKADEMIGRGKKHQSSSYPNCNRKGQWVQFHPITNVADGGPIEFLIPGSGDAYLDLSQTQLHVRAKIFKSDGKVITNENKVGPVNLFLHSLFSQVDVCLNERTVSSSNNTYPYRAIIETLLNHGYDSKTSQLTSELYYKDTAGRMNVYDENDKEPNEGFKSRVKFIK</sequence>
<dbReference type="InterPro" id="IPR000358">
    <property type="entry name" value="RNR_small_fam"/>
</dbReference>
<protein>
    <submittedName>
        <fullName evidence="1">Uncharacterized protein F54H12.2</fullName>
    </submittedName>
</protein>
<dbReference type="GO" id="GO:0004748">
    <property type="term" value="F:ribonucleoside-diphosphate reductase activity, thioredoxin disulfide as acceptor"/>
    <property type="evidence" value="ECO:0007669"/>
    <property type="project" value="TreeGrafter"/>
</dbReference>
<name>A0A8X6SGB4_TRICX</name>
<dbReference type="GO" id="GO:0005829">
    <property type="term" value="C:cytosol"/>
    <property type="evidence" value="ECO:0007669"/>
    <property type="project" value="TreeGrafter"/>
</dbReference>
<dbReference type="PANTHER" id="PTHR23409:SF21">
    <property type="entry name" value="CAPSID PROTEIN"/>
    <property type="match status" value="1"/>
</dbReference>
<evidence type="ECO:0000313" key="2">
    <source>
        <dbReference type="Proteomes" id="UP000887159"/>
    </source>
</evidence>
<dbReference type="GO" id="GO:0009263">
    <property type="term" value="P:deoxyribonucleotide biosynthetic process"/>
    <property type="evidence" value="ECO:0007669"/>
    <property type="project" value="InterPro"/>
</dbReference>
<accession>A0A8X6SGB4</accession>
<proteinExistence type="predicted"/>
<dbReference type="AlphaFoldDB" id="A0A8X6SGB4"/>
<dbReference type="PANTHER" id="PTHR23409">
    <property type="entry name" value="RIBONUCLEOSIDE-DIPHOSPHATE REDUCTASE SMALL CHAIN"/>
    <property type="match status" value="1"/>
</dbReference>
<organism evidence="1 2">
    <name type="scientific">Trichonephila clavipes</name>
    <name type="common">Golden silk orbweaver</name>
    <name type="synonym">Nephila clavipes</name>
    <dbReference type="NCBI Taxonomy" id="2585209"/>
    <lineage>
        <taxon>Eukaryota</taxon>
        <taxon>Metazoa</taxon>
        <taxon>Ecdysozoa</taxon>
        <taxon>Arthropoda</taxon>
        <taxon>Chelicerata</taxon>
        <taxon>Arachnida</taxon>
        <taxon>Araneae</taxon>
        <taxon>Araneomorphae</taxon>
        <taxon>Entelegynae</taxon>
        <taxon>Araneoidea</taxon>
        <taxon>Nephilidae</taxon>
        <taxon>Trichonephila</taxon>
    </lineage>
</organism>
<gene>
    <name evidence="1" type="primary">F54H12.2_102</name>
    <name evidence="1" type="ORF">TNCV_4284191</name>
</gene>
<dbReference type="EMBL" id="BMAU01021316">
    <property type="protein sequence ID" value="GFY12761.1"/>
    <property type="molecule type" value="Genomic_DNA"/>
</dbReference>
<keyword evidence="2" id="KW-1185">Reference proteome</keyword>